<dbReference type="PANTHER" id="PTHR46401:SF2">
    <property type="entry name" value="GLYCOSYLTRANSFERASE WBBK-RELATED"/>
    <property type="match status" value="1"/>
</dbReference>
<dbReference type="RefSeq" id="WP_014203335.1">
    <property type="nucleotide sequence ID" value="NC_016599.1"/>
</dbReference>
<dbReference type="InterPro" id="IPR001296">
    <property type="entry name" value="Glyco_trans_1"/>
</dbReference>
<feature type="domain" description="Glycosyl transferase family 1" evidence="2">
    <location>
        <begin position="192"/>
        <end position="324"/>
    </location>
</feature>
<dbReference type="AlphaFoldDB" id="G8R2H6"/>
<dbReference type="eggNOG" id="COG0438">
    <property type="taxonomic scope" value="Bacteria"/>
</dbReference>
<evidence type="ECO:0000259" key="2">
    <source>
        <dbReference type="Pfam" id="PF00534"/>
    </source>
</evidence>
<dbReference type="PANTHER" id="PTHR46401">
    <property type="entry name" value="GLYCOSYLTRANSFERASE WBBK-RELATED"/>
    <property type="match status" value="1"/>
</dbReference>
<dbReference type="OrthoDB" id="9792269at2"/>
<dbReference type="KEGG" id="oho:Oweho_3033"/>
<evidence type="ECO:0000259" key="3">
    <source>
        <dbReference type="Pfam" id="PF09314"/>
    </source>
</evidence>
<sequence length="362" mass="41535">MKIGIIGTRGIPNYYGGFEECAQQIATRMASRGHQVIVYNSHSHPYQQKDFEGVEIIHKYDPEHRIGTAGQFIYDLNCILDARWRNFDAILMLGYTSSSIWQRLIPHKSAIITNMDGLEWKRSKYSPRVQRFLKRAEKWAANGSHVLIADSVEIQNYLNKKYKNQVIFIPYGAEKFKSANPNILEKYGVEPGEYNLVIARLEPENNLETILGGIQKSKSPKVTLVVGNHETSYGEYLKSTFKDSRIRFIKATYKKENIYNLRYFSHIFFHGHSVGGTNPSLLEAMGCSSMICAHDNPFNREVLGDDATYFMDVNDVANAADLLERNDIQIQKIKNNIGKLNNRYNWDLVSEQYELVFQQAAI</sequence>
<accession>G8R2H6</accession>
<dbReference type="Pfam" id="PF09314">
    <property type="entry name" value="DUF1972"/>
    <property type="match status" value="1"/>
</dbReference>
<reference evidence="4 5" key="1">
    <citation type="journal article" date="2012" name="Stand. Genomic Sci.">
        <title>Genome sequence of the orange-pigmented seawater bacterium Owenweeksia hongkongensis type strain (UST20020801(T)).</title>
        <authorList>
            <person name="Riedel T."/>
            <person name="Held B."/>
            <person name="Nolan M."/>
            <person name="Lucas S."/>
            <person name="Lapidus A."/>
            <person name="Tice H."/>
            <person name="Del Rio T.G."/>
            <person name="Cheng J.F."/>
            <person name="Han C."/>
            <person name="Tapia R."/>
            <person name="Goodwin L.A."/>
            <person name="Pitluck S."/>
            <person name="Liolios K."/>
            <person name="Mavromatis K."/>
            <person name="Pagani I."/>
            <person name="Ivanova N."/>
            <person name="Mikhailova N."/>
            <person name="Pati A."/>
            <person name="Chen A."/>
            <person name="Palaniappan K."/>
            <person name="Rohde M."/>
            <person name="Tindall B.J."/>
            <person name="Detter J.C."/>
            <person name="Goker M."/>
            <person name="Woyke T."/>
            <person name="Bristow J."/>
            <person name="Eisen J.A."/>
            <person name="Markowitz V."/>
            <person name="Hugenholtz P."/>
            <person name="Klenk H.P."/>
            <person name="Kyrpides N.C."/>
        </authorList>
    </citation>
    <scope>NUCLEOTIDE SEQUENCE</scope>
    <source>
        <strain evidence="5">DSM 17368 / JCM 12287 / NRRL B-23963</strain>
    </source>
</reference>
<feature type="domain" description="DUF1972" evidence="3">
    <location>
        <begin position="3"/>
        <end position="174"/>
    </location>
</feature>
<dbReference type="GO" id="GO:0016757">
    <property type="term" value="F:glycosyltransferase activity"/>
    <property type="evidence" value="ECO:0007669"/>
    <property type="project" value="InterPro"/>
</dbReference>
<keyword evidence="1 4" id="KW-0808">Transferase</keyword>
<dbReference type="Pfam" id="PF00534">
    <property type="entry name" value="Glycos_transf_1"/>
    <property type="match status" value="1"/>
</dbReference>
<dbReference type="InterPro" id="IPR015393">
    <property type="entry name" value="DUF1972"/>
</dbReference>
<evidence type="ECO:0000313" key="5">
    <source>
        <dbReference type="Proteomes" id="UP000005631"/>
    </source>
</evidence>
<protein>
    <submittedName>
        <fullName evidence="4">Glycosyltransferase</fullName>
    </submittedName>
</protein>
<dbReference type="Gene3D" id="3.40.50.2000">
    <property type="entry name" value="Glycogen Phosphorylase B"/>
    <property type="match status" value="2"/>
</dbReference>
<keyword evidence="5" id="KW-1185">Reference proteome</keyword>
<dbReference type="STRING" id="926562.Oweho_3033"/>
<name>G8R2H6_OWEHD</name>
<dbReference type="SUPFAM" id="SSF53756">
    <property type="entry name" value="UDP-Glycosyltransferase/glycogen phosphorylase"/>
    <property type="match status" value="1"/>
</dbReference>
<organism evidence="4 5">
    <name type="scientific">Owenweeksia hongkongensis (strain DSM 17368 / CIP 108786 / JCM 12287 / NRRL B-23963 / UST20020801)</name>
    <dbReference type="NCBI Taxonomy" id="926562"/>
    <lineage>
        <taxon>Bacteria</taxon>
        <taxon>Pseudomonadati</taxon>
        <taxon>Bacteroidota</taxon>
        <taxon>Flavobacteriia</taxon>
        <taxon>Flavobacteriales</taxon>
        <taxon>Owenweeksiaceae</taxon>
        <taxon>Owenweeksia</taxon>
    </lineage>
</organism>
<dbReference type="EMBL" id="CP003156">
    <property type="protein sequence ID" value="AEV33988.1"/>
    <property type="molecule type" value="Genomic_DNA"/>
</dbReference>
<evidence type="ECO:0000256" key="1">
    <source>
        <dbReference type="ARBA" id="ARBA00022679"/>
    </source>
</evidence>
<dbReference type="HOGENOM" id="CLU_009583_3_0_10"/>
<gene>
    <name evidence="4" type="ordered locus">Oweho_3033</name>
</gene>
<dbReference type="Proteomes" id="UP000005631">
    <property type="component" value="Chromosome"/>
</dbReference>
<proteinExistence type="predicted"/>
<evidence type="ECO:0000313" key="4">
    <source>
        <dbReference type="EMBL" id="AEV33988.1"/>
    </source>
</evidence>
<dbReference type="PATRIC" id="fig|926562.3.peg.3051"/>
<dbReference type="GO" id="GO:0009103">
    <property type="term" value="P:lipopolysaccharide biosynthetic process"/>
    <property type="evidence" value="ECO:0007669"/>
    <property type="project" value="TreeGrafter"/>
</dbReference>